<keyword evidence="8" id="KW-0675">Receptor</keyword>
<dbReference type="InterPro" id="IPR036179">
    <property type="entry name" value="Ig-like_dom_sf"/>
</dbReference>
<dbReference type="AlphaFoldDB" id="A0A671KML4"/>
<evidence type="ECO:0000256" key="8">
    <source>
        <dbReference type="ARBA" id="ARBA00023170"/>
    </source>
</evidence>
<reference evidence="12" key="1">
    <citation type="submission" date="2025-08" db="UniProtKB">
        <authorList>
            <consortium name="Ensembl"/>
        </authorList>
    </citation>
    <scope>IDENTIFICATION</scope>
</reference>
<keyword evidence="2" id="KW-1003">Cell membrane</keyword>
<keyword evidence="6" id="KW-0472">Membrane</keyword>
<keyword evidence="13" id="KW-1185">Reference proteome</keyword>
<comment type="subcellular location">
    <subcellularLocation>
        <location evidence="1">Cell membrane</location>
        <topology evidence="1">Single-pass type I membrane protein</topology>
    </subcellularLocation>
</comment>
<evidence type="ECO:0000256" key="9">
    <source>
        <dbReference type="ARBA" id="ARBA00023180"/>
    </source>
</evidence>
<dbReference type="InterPro" id="IPR013783">
    <property type="entry name" value="Ig-like_fold"/>
</dbReference>
<dbReference type="Proteomes" id="UP000472260">
    <property type="component" value="Unassembled WGS sequence"/>
</dbReference>
<dbReference type="Pfam" id="PF07686">
    <property type="entry name" value="V-set"/>
    <property type="match status" value="1"/>
</dbReference>
<dbReference type="SMART" id="SM00409">
    <property type="entry name" value="IG"/>
    <property type="match status" value="1"/>
</dbReference>
<dbReference type="PANTHER" id="PTHR25466:SF14">
    <property type="entry name" value="BUTYROPHILIN SUBFAMILY 2 MEMBER A2-LIKE-RELATED"/>
    <property type="match status" value="1"/>
</dbReference>
<evidence type="ECO:0000256" key="3">
    <source>
        <dbReference type="ARBA" id="ARBA00022692"/>
    </source>
</evidence>
<dbReference type="GO" id="GO:0009897">
    <property type="term" value="C:external side of plasma membrane"/>
    <property type="evidence" value="ECO:0007669"/>
    <property type="project" value="TreeGrafter"/>
</dbReference>
<dbReference type="Ensembl" id="ENSSANT00000009742.1">
    <property type="protein sequence ID" value="ENSSANP00000009101.1"/>
    <property type="gene ID" value="ENSSANG00000005081.1"/>
</dbReference>
<dbReference type="GO" id="GO:0007166">
    <property type="term" value="P:cell surface receptor signaling pathway"/>
    <property type="evidence" value="ECO:0007669"/>
    <property type="project" value="TreeGrafter"/>
</dbReference>
<evidence type="ECO:0000256" key="4">
    <source>
        <dbReference type="ARBA" id="ARBA00022729"/>
    </source>
</evidence>
<dbReference type="GO" id="GO:0071222">
    <property type="term" value="P:cellular response to lipopolysaccharide"/>
    <property type="evidence" value="ECO:0007669"/>
    <property type="project" value="TreeGrafter"/>
</dbReference>
<keyword evidence="5" id="KW-1133">Transmembrane helix</keyword>
<dbReference type="GO" id="GO:0006955">
    <property type="term" value="P:immune response"/>
    <property type="evidence" value="ECO:0007669"/>
    <property type="project" value="TreeGrafter"/>
</dbReference>
<evidence type="ECO:0000256" key="6">
    <source>
        <dbReference type="ARBA" id="ARBA00023136"/>
    </source>
</evidence>
<evidence type="ECO:0000256" key="10">
    <source>
        <dbReference type="ARBA" id="ARBA00023319"/>
    </source>
</evidence>
<keyword evidence="9" id="KW-0325">Glycoprotein</keyword>
<evidence type="ECO:0000256" key="5">
    <source>
        <dbReference type="ARBA" id="ARBA00022989"/>
    </source>
</evidence>
<proteinExistence type="predicted"/>
<keyword evidence="7" id="KW-1015">Disulfide bond</keyword>
<dbReference type="InterPro" id="IPR051713">
    <property type="entry name" value="T-cell_Activation_Regulation"/>
</dbReference>
<keyword evidence="10" id="KW-0393">Immunoglobulin domain</keyword>
<dbReference type="InterPro" id="IPR013106">
    <property type="entry name" value="Ig_V-set"/>
</dbReference>
<evidence type="ECO:0000256" key="2">
    <source>
        <dbReference type="ARBA" id="ARBA00022475"/>
    </source>
</evidence>
<evidence type="ECO:0000259" key="11">
    <source>
        <dbReference type="PROSITE" id="PS50835"/>
    </source>
</evidence>
<dbReference type="InterPro" id="IPR007110">
    <property type="entry name" value="Ig-like_dom"/>
</dbReference>
<organism evidence="12 13">
    <name type="scientific">Sinocyclocheilus anshuiensis</name>
    <dbReference type="NCBI Taxonomy" id="1608454"/>
    <lineage>
        <taxon>Eukaryota</taxon>
        <taxon>Metazoa</taxon>
        <taxon>Chordata</taxon>
        <taxon>Craniata</taxon>
        <taxon>Vertebrata</taxon>
        <taxon>Euteleostomi</taxon>
        <taxon>Actinopterygii</taxon>
        <taxon>Neopterygii</taxon>
        <taxon>Teleostei</taxon>
        <taxon>Ostariophysi</taxon>
        <taxon>Cypriniformes</taxon>
        <taxon>Cyprinidae</taxon>
        <taxon>Cyprininae</taxon>
        <taxon>Sinocyclocheilus</taxon>
    </lineage>
</organism>
<accession>A0A671KML4</accession>
<keyword evidence="3" id="KW-0812">Transmembrane</keyword>
<dbReference type="SUPFAM" id="SSF48726">
    <property type="entry name" value="Immunoglobulin"/>
    <property type="match status" value="1"/>
</dbReference>
<protein>
    <recommendedName>
        <fullName evidence="11">Ig-like domain-containing protein</fullName>
    </recommendedName>
</protein>
<reference evidence="12" key="2">
    <citation type="submission" date="2025-09" db="UniProtKB">
        <authorList>
            <consortium name="Ensembl"/>
        </authorList>
    </citation>
    <scope>IDENTIFICATION</scope>
</reference>
<evidence type="ECO:0000313" key="13">
    <source>
        <dbReference type="Proteomes" id="UP000472260"/>
    </source>
</evidence>
<dbReference type="FunFam" id="2.60.40.10:FF:000142">
    <property type="entry name" value="V-set domain-containing T-cell activation inhibitor 1"/>
    <property type="match status" value="1"/>
</dbReference>
<dbReference type="GO" id="GO:0042130">
    <property type="term" value="P:negative regulation of T cell proliferation"/>
    <property type="evidence" value="ECO:0007669"/>
    <property type="project" value="TreeGrafter"/>
</dbReference>
<dbReference type="GO" id="GO:0031295">
    <property type="term" value="P:T cell costimulation"/>
    <property type="evidence" value="ECO:0007669"/>
    <property type="project" value="TreeGrafter"/>
</dbReference>
<dbReference type="GO" id="GO:0042102">
    <property type="term" value="P:positive regulation of T cell proliferation"/>
    <property type="evidence" value="ECO:0007669"/>
    <property type="project" value="TreeGrafter"/>
</dbReference>
<dbReference type="PROSITE" id="PS50835">
    <property type="entry name" value="IG_LIKE"/>
    <property type="match status" value="1"/>
</dbReference>
<dbReference type="PANTHER" id="PTHR25466">
    <property type="entry name" value="T-LYMPHOCYTE ACTIVATION ANTIGEN"/>
    <property type="match status" value="1"/>
</dbReference>
<evidence type="ECO:0000256" key="1">
    <source>
        <dbReference type="ARBA" id="ARBA00004251"/>
    </source>
</evidence>
<name>A0A671KML4_9TELE</name>
<sequence>MSICVRTRPQFSLNISNKTFLFSGFIVKPSHHTPVPPGASVVLPCYEDKPSRMEGLRVEWRKKDLKDLVHLYQDGESRAEEQDEDYQNRSHFFTEHIKDGNFSLRLDKLRAEDEGEYTCTRTVHLFWNRRQFSTKINLLFIILHLCLQHGFDFNSLSYKCNCQKELRCSFV</sequence>
<feature type="domain" description="Ig-like" evidence="11">
    <location>
        <begin position="9"/>
        <end position="120"/>
    </location>
</feature>
<evidence type="ECO:0000256" key="7">
    <source>
        <dbReference type="ARBA" id="ARBA00023157"/>
    </source>
</evidence>
<dbReference type="Gene3D" id="2.60.40.10">
    <property type="entry name" value="Immunoglobulins"/>
    <property type="match status" value="1"/>
</dbReference>
<evidence type="ECO:0000313" key="12">
    <source>
        <dbReference type="Ensembl" id="ENSSANP00000009101.1"/>
    </source>
</evidence>
<keyword evidence="4" id="KW-0732">Signal</keyword>
<dbReference type="InterPro" id="IPR003599">
    <property type="entry name" value="Ig_sub"/>
</dbReference>